<protein>
    <submittedName>
        <fullName evidence="1">Uncharacterized protein</fullName>
    </submittedName>
</protein>
<name>A0AAN9KTW2_CANGL</name>
<proteinExistence type="predicted"/>
<dbReference type="Proteomes" id="UP001367508">
    <property type="component" value="Unassembled WGS sequence"/>
</dbReference>
<evidence type="ECO:0000313" key="1">
    <source>
        <dbReference type="EMBL" id="KAK7323865.1"/>
    </source>
</evidence>
<accession>A0AAN9KTW2</accession>
<evidence type="ECO:0000313" key="2">
    <source>
        <dbReference type="Proteomes" id="UP001367508"/>
    </source>
</evidence>
<comment type="caution">
    <text evidence="1">The sequence shown here is derived from an EMBL/GenBank/DDBJ whole genome shotgun (WGS) entry which is preliminary data.</text>
</comment>
<keyword evidence="2" id="KW-1185">Reference proteome</keyword>
<dbReference type="EMBL" id="JAYMYQ010000006">
    <property type="protein sequence ID" value="KAK7323865.1"/>
    <property type="molecule type" value="Genomic_DNA"/>
</dbReference>
<reference evidence="1 2" key="1">
    <citation type="submission" date="2024-01" db="EMBL/GenBank/DDBJ databases">
        <title>The genomes of 5 underutilized Papilionoideae crops provide insights into root nodulation and disease resistanc.</title>
        <authorList>
            <person name="Jiang F."/>
        </authorList>
    </citation>
    <scope>NUCLEOTIDE SEQUENCE [LARGE SCALE GENOMIC DNA]</scope>
    <source>
        <strain evidence="1">LVBAO_FW01</strain>
        <tissue evidence="1">Leaves</tissue>
    </source>
</reference>
<gene>
    <name evidence="1" type="ORF">VNO77_27362</name>
</gene>
<sequence length="87" mass="9628">MHSTVLRLDRELSAAAAGIDQMHVSQLYVLTIGFGVTGVCSNGNTGIFLRELMCVDVTLFRSQHIVDISSQLILLSWEVQSHQQDLL</sequence>
<organism evidence="1 2">
    <name type="scientific">Canavalia gladiata</name>
    <name type="common">Sword bean</name>
    <name type="synonym">Dolichos gladiatus</name>
    <dbReference type="NCBI Taxonomy" id="3824"/>
    <lineage>
        <taxon>Eukaryota</taxon>
        <taxon>Viridiplantae</taxon>
        <taxon>Streptophyta</taxon>
        <taxon>Embryophyta</taxon>
        <taxon>Tracheophyta</taxon>
        <taxon>Spermatophyta</taxon>
        <taxon>Magnoliopsida</taxon>
        <taxon>eudicotyledons</taxon>
        <taxon>Gunneridae</taxon>
        <taxon>Pentapetalae</taxon>
        <taxon>rosids</taxon>
        <taxon>fabids</taxon>
        <taxon>Fabales</taxon>
        <taxon>Fabaceae</taxon>
        <taxon>Papilionoideae</taxon>
        <taxon>50 kb inversion clade</taxon>
        <taxon>NPAAA clade</taxon>
        <taxon>indigoferoid/millettioid clade</taxon>
        <taxon>Phaseoleae</taxon>
        <taxon>Canavalia</taxon>
    </lineage>
</organism>
<dbReference type="AlphaFoldDB" id="A0AAN9KTW2"/>